<keyword evidence="5" id="KW-1185">Reference proteome</keyword>
<feature type="domain" description="Serine/threonine-protein phosphatase 4 regulatory subunit 3-like central" evidence="3">
    <location>
        <begin position="43"/>
        <end position="122"/>
    </location>
</feature>
<dbReference type="GO" id="GO:0005654">
    <property type="term" value="C:nucleoplasm"/>
    <property type="evidence" value="ECO:0007669"/>
    <property type="project" value="TreeGrafter"/>
</dbReference>
<evidence type="ECO:0000259" key="3">
    <source>
        <dbReference type="Pfam" id="PF04802"/>
    </source>
</evidence>
<sequence>MTEDMYSAFFIPRNLSHILNSKRSLFPTDCTKETLCDLYEKVLEASHSQPDECARALVHGNYVSQLLAIFNTCESEGNTVLLTVIYQLIEVFFSLSSHDLYEHLLSAEHILDVIGALEYDPQ</sequence>
<keyword evidence="2" id="KW-0539">Nucleus</keyword>
<protein>
    <recommendedName>
        <fullName evidence="3">Serine/threonine-protein phosphatase 4 regulatory subunit 3-like central domain-containing protein</fullName>
    </recommendedName>
</protein>
<evidence type="ECO:0000256" key="2">
    <source>
        <dbReference type="ARBA" id="ARBA00023242"/>
    </source>
</evidence>
<name>A0A0L0F0D1_9EUKA</name>
<organism evidence="4 5">
    <name type="scientific">Sphaeroforma arctica JP610</name>
    <dbReference type="NCBI Taxonomy" id="667725"/>
    <lineage>
        <taxon>Eukaryota</taxon>
        <taxon>Ichthyosporea</taxon>
        <taxon>Ichthyophonida</taxon>
        <taxon>Sphaeroforma</taxon>
    </lineage>
</organism>
<dbReference type="PANTHER" id="PTHR23318:SF0">
    <property type="entry name" value="SERINE_THREONINE-PROTEIN PHOSPHATASE 4 REGULATORY SUBUNIT 3"/>
    <property type="match status" value="1"/>
</dbReference>
<dbReference type="OrthoDB" id="27483at2759"/>
<dbReference type="PANTHER" id="PTHR23318">
    <property type="entry name" value="ATP SYNTHASE GAMMA-RELATED"/>
    <property type="match status" value="1"/>
</dbReference>
<dbReference type="GeneID" id="25917922"/>
<reference evidence="4 5" key="1">
    <citation type="submission" date="2011-02" db="EMBL/GenBank/DDBJ databases">
        <title>The Genome Sequence of Sphaeroforma arctica JP610.</title>
        <authorList>
            <consortium name="The Broad Institute Genome Sequencing Platform"/>
            <person name="Russ C."/>
            <person name="Cuomo C."/>
            <person name="Young S.K."/>
            <person name="Zeng Q."/>
            <person name="Gargeya S."/>
            <person name="Alvarado L."/>
            <person name="Berlin A."/>
            <person name="Chapman S.B."/>
            <person name="Chen Z."/>
            <person name="Freedman E."/>
            <person name="Gellesch M."/>
            <person name="Goldberg J."/>
            <person name="Griggs A."/>
            <person name="Gujja S."/>
            <person name="Heilman E."/>
            <person name="Heiman D."/>
            <person name="Howarth C."/>
            <person name="Mehta T."/>
            <person name="Neiman D."/>
            <person name="Pearson M."/>
            <person name="Roberts A."/>
            <person name="Saif S."/>
            <person name="Shea T."/>
            <person name="Shenoy N."/>
            <person name="Sisk P."/>
            <person name="Stolte C."/>
            <person name="Sykes S."/>
            <person name="White J."/>
            <person name="Yandava C."/>
            <person name="Burger G."/>
            <person name="Gray M.W."/>
            <person name="Holland P.W.H."/>
            <person name="King N."/>
            <person name="Lang F.B.F."/>
            <person name="Roger A.J."/>
            <person name="Ruiz-Trillo I."/>
            <person name="Haas B."/>
            <person name="Nusbaum C."/>
            <person name="Birren B."/>
        </authorList>
    </citation>
    <scope>NUCLEOTIDE SEQUENCE [LARGE SCALE GENOMIC DNA]</scope>
    <source>
        <strain evidence="4 5">JP610</strain>
    </source>
</reference>
<evidence type="ECO:0000313" key="5">
    <source>
        <dbReference type="Proteomes" id="UP000054560"/>
    </source>
</evidence>
<accession>A0A0L0F0D1</accession>
<dbReference type="AlphaFoldDB" id="A0A0L0F0D1"/>
<dbReference type="STRING" id="667725.A0A0L0F0D1"/>
<dbReference type="RefSeq" id="XP_014143961.1">
    <property type="nucleotide sequence ID" value="XM_014288486.1"/>
</dbReference>
<dbReference type="GO" id="GO:0072542">
    <property type="term" value="F:protein phosphatase activator activity"/>
    <property type="evidence" value="ECO:0007669"/>
    <property type="project" value="TreeGrafter"/>
</dbReference>
<evidence type="ECO:0000313" key="4">
    <source>
        <dbReference type="EMBL" id="KNC70059.1"/>
    </source>
</evidence>
<comment type="subcellular location">
    <subcellularLocation>
        <location evidence="1">Nucleus</location>
    </subcellularLocation>
</comment>
<dbReference type="Pfam" id="PF04802">
    <property type="entry name" value="PP4R3"/>
    <property type="match status" value="1"/>
</dbReference>
<dbReference type="InterPro" id="IPR051137">
    <property type="entry name" value="PP4R3-like"/>
</dbReference>
<dbReference type="GO" id="GO:0030289">
    <property type="term" value="C:protein phosphatase 4 complex"/>
    <property type="evidence" value="ECO:0007669"/>
    <property type="project" value="TreeGrafter"/>
</dbReference>
<dbReference type="InterPro" id="IPR006887">
    <property type="entry name" value="P4R3-like_central_dom"/>
</dbReference>
<evidence type="ECO:0000256" key="1">
    <source>
        <dbReference type="ARBA" id="ARBA00004123"/>
    </source>
</evidence>
<gene>
    <name evidence="4" type="ORF">SARC_17418</name>
</gene>
<dbReference type="Proteomes" id="UP000054560">
    <property type="component" value="Unassembled WGS sequence"/>
</dbReference>
<proteinExistence type="predicted"/>
<dbReference type="EMBL" id="KQ252287">
    <property type="protein sequence ID" value="KNC70059.1"/>
    <property type="molecule type" value="Genomic_DNA"/>
</dbReference>
<feature type="non-terminal residue" evidence="4">
    <location>
        <position position="122"/>
    </location>
</feature>